<organism evidence="7 9">
    <name type="scientific">Haloferax larsenii</name>
    <dbReference type="NCBI Taxonomy" id="302484"/>
    <lineage>
        <taxon>Archaea</taxon>
        <taxon>Methanobacteriati</taxon>
        <taxon>Methanobacteriota</taxon>
        <taxon>Stenosarchaea group</taxon>
        <taxon>Halobacteria</taxon>
        <taxon>Halobacteriales</taxon>
        <taxon>Haloferacaceae</taxon>
        <taxon>Haloferax</taxon>
    </lineage>
</organism>
<comment type="similarity">
    <text evidence="5">Belongs to the archaeal Rpo11/eukaryotic RPB11/RPC19 RNA polymerase subunit family.</text>
</comment>
<reference evidence="7 9" key="1">
    <citation type="submission" date="2016-10" db="EMBL/GenBank/DDBJ databases">
        <authorList>
            <person name="de Groot N.N."/>
        </authorList>
    </citation>
    <scope>NUCLEOTIDE SEQUENCE [LARGE SCALE GENOMIC DNA]</scope>
    <source>
        <strain evidence="7 9">CDM_5</strain>
    </source>
</reference>
<dbReference type="SUPFAM" id="SSF55257">
    <property type="entry name" value="RBP11-like subunits of RNA polymerase"/>
    <property type="match status" value="1"/>
</dbReference>
<comment type="function">
    <text evidence="5">DNA-dependent RNA polymerase (RNAP) catalyzes the transcription of DNA into RNA using the four ribonucleoside triphosphates as substrates.</text>
</comment>
<evidence type="ECO:0000256" key="2">
    <source>
        <dbReference type="ARBA" id="ARBA00022490"/>
    </source>
</evidence>
<keyword evidence="1 5" id="KW-0240">DNA-directed RNA polymerase</keyword>
<sequence>MELRVIDKTDEELRIEIGGEDHTFMNVLKGELLETDGVTAATYDVNPEQSGGQTDPVLSIKTESGVDPLDALAEAAAGVQHTADAFTEAYEAAI</sequence>
<keyword evidence="3 5" id="KW-0808">Transferase</keyword>
<proteinExistence type="inferred from homology"/>
<reference evidence="8" key="2">
    <citation type="submission" date="2021-07" db="EMBL/GenBank/DDBJ databases">
        <title>Studies on halocins as antimicrobial molecules from haloarchaea.</title>
        <authorList>
            <person name="Kumar S."/>
            <person name="Khare S.K."/>
        </authorList>
    </citation>
    <scope>NUCLEOTIDE SEQUENCE</scope>
    <source>
        <strain evidence="8">NCIM 5678</strain>
    </source>
</reference>
<dbReference type="InterPro" id="IPR022905">
    <property type="entry name" value="Rpo11-like"/>
</dbReference>
<keyword evidence="10" id="KW-1185">Reference proteome</keyword>
<feature type="domain" description="DNA-directed RNA polymerase RBP11-like dimerisation" evidence="6">
    <location>
        <begin position="12"/>
        <end position="88"/>
    </location>
</feature>
<dbReference type="PROSITE" id="PS01154">
    <property type="entry name" value="RNA_POL_L_13KD"/>
    <property type="match status" value="1"/>
</dbReference>
<comment type="subunit">
    <text evidence="5">Part of the RNA polymerase complex.</text>
</comment>
<dbReference type="NCBIfam" id="NF002236">
    <property type="entry name" value="PRK01146.1-5"/>
    <property type="match status" value="1"/>
</dbReference>
<dbReference type="RefSeq" id="WP_007539164.1">
    <property type="nucleotide sequence ID" value="NZ_CP078063.1"/>
</dbReference>
<dbReference type="GeneID" id="74529198"/>
<dbReference type="EC" id="2.7.7.6" evidence="5"/>
<evidence type="ECO:0000313" key="7">
    <source>
        <dbReference type="EMBL" id="SEK53465.1"/>
    </source>
</evidence>
<dbReference type="CDD" id="cd06927">
    <property type="entry name" value="RNAP_L"/>
    <property type="match status" value="1"/>
</dbReference>
<dbReference type="OrthoDB" id="24205at2157"/>
<dbReference type="GO" id="GO:0003677">
    <property type="term" value="F:DNA binding"/>
    <property type="evidence" value="ECO:0007669"/>
    <property type="project" value="InterPro"/>
</dbReference>
<dbReference type="InterPro" id="IPR036603">
    <property type="entry name" value="RBP11-like"/>
</dbReference>
<dbReference type="HAMAP" id="MF_00261">
    <property type="entry name" value="RNApol_arch_Rpo11"/>
    <property type="match status" value="1"/>
</dbReference>
<evidence type="ECO:0000256" key="1">
    <source>
        <dbReference type="ARBA" id="ARBA00022478"/>
    </source>
</evidence>
<evidence type="ECO:0000313" key="9">
    <source>
        <dbReference type="Proteomes" id="UP000183894"/>
    </source>
</evidence>
<dbReference type="GO" id="GO:0000428">
    <property type="term" value="C:DNA-directed RNA polymerase complex"/>
    <property type="evidence" value="ECO:0007669"/>
    <property type="project" value="UniProtKB-KW"/>
</dbReference>
<dbReference type="GO" id="GO:0005737">
    <property type="term" value="C:cytoplasm"/>
    <property type="evidence" value="ECO:0007669"/>
    <property type="project" value="UniProtKB-SubCell"/>
</dbReference>
<gene>
    <name evidence="5" type="primary">rpo11</name>
    <name evidence="5" type="synonym">rpoL</name>
    <name evidence="8" type="ORF">KU306_09815</name>
    <name evidence="7" type="ORF">SAMN04488691_101679</name>
</gene>
<dbReference type="Pfam" id="PF13656">
    <property type="entry name" value="RNA_pol_L_2"/>
    <property type="match status" value="1"/>
</dbReference>
<dbReference type="GO" id="GO:0006351">
    <property type="term" value="P:DNA-templated transcription"/>
    <property type="evidence" value="ECO:0007669"/>
    <property type="project" value="UniProtKB-UniRule"/>
</dbReference>
<dbReference type="EMBL" id="FOAD01000001">
    <property type="protein sequence ID" value="SEK53465.1"/>
    <property type="molecule type" value="Genomic_DNA"/>
</dbReference>
<dbReference type="Gene3D" id="3.30.1360.10">
    <property type="entry name" value="RNA polymerase, RBP11-like subunit"/>
    <property type="match status" value="1"/>
</dbReference>
<evidence type="ECO:0000256" key="3">
    <source>
        <dbReference type="ARBA" id="ARBA00022679"/>
    </source>
</evidence>
<name>A0A1H7HZ08_HALLR</name>
<dbReference type="Proteomes" id="UP001058330">
    <property type="component" value="Chromosome"/>
</dbReference>
<keyword evidence="4 5" id="KW-0804">Transcription</keyword>
<comment type="subcellular location">
    <subcellularLocation>
        <location evidence="5">Cytoplasm</location>
    </subcellularLocation>
</comment>
<evidence type="ECO:0000256" key="4">
    <source>
        <dbReference type="ARBA" id="ARBA00023163"/>
    </source>
</evidence>
<keyword evidence="5 8" id="KW-0548">Nucleotidyltransferase</keyword>
<dbReference type="InterPro" id="IPR008193">
    <property type="entry name" value="RNA_pol_Rpb11_13-16kDa_CS"/>
</dbReference>
<protein>
    <recommendedName>
        <fullName evidence="5">DNA-directed RNA polymerase subunit Rpo11</fullName>
        <ecNumber evidence="5">2.7.7.6</ecNumber>
    </recommendedName>
    <alternativeName>
        <fullName evidence="5">DNA-directed RNA polymerase subunit L</fullName>
    </alternativeName>
</protein>
<keyword evidence="2 5" id="KW-0963">Cytoplasm</keyword>
<evidence type="ECO:0000313" key="10">
    <source>
        <dbReference type="Proteomes" id="UP001058330"/>
    </source>
</evidence>
<comment type="catalytic activity">
    <reaction evidence="5">
        <text>RNA(n) + a ribonucleoside 5'-triphosphate = RNA(n+1) + diphosphate</text>
        <dbReference type="Rhea" id="RHEA:21248"/>
        <dbReference type="Rhea" id="RHEA-COMP:14527"/>
        <dbReference type="Rhea" id="RHEA-COMP:17342"/>
        <dbReference type="ChEBI" id="CHEBI:33019"/>
        <dbReference type="ChEBI" id="CHEBI:61557"/>
        <dbReference type="ChEBI" id="CHEBI:140395"/>
        <dbReference type="EC" id="2.7.7.6"/>
    </reaction>
</comment>
<dbReference type="GO" id="GO:0046983">
    <property type="term" value="F:protein dimerization activity"/>
    <property type="evidence" value="ECO:0007669"/>
    <property type="project" value="InterPro"/>
</dbReference>
<evidence type="ECO:0000313" key="8">
    <source>
        <dbReference type="EMBL" id="UVE49222.1"/>
    </source>
</evidence>
<dbReference type="EMBL" id="CP078063">
    <property type="protein sequence ID" value="UVE49222.1"/>
    <property type="molecule type" value="Genomic_DNA"/>
</dbReference>
<dbReference type="AlphaFoldDB" id="A0A1H7HZ08"/>
<accession>A0A1H7HZ08</accession>
<dbReference type="Proteomes" id="UP000183894">
    <property type="component" value="Unassembled WGS sequence"/>
</dbReference>
<dbReference type="InterPro" id="IPR009025">
    <property type="entry name" value="RBP11-like_dimer"/>
</dbReference>
<evidence type="ECO:0000259" key="6">
    <source>
        <dbReference type="Pfam" id="PF13656"/>
    </source>
</evidence>
<dbReference type="GO" id="GO:0003899">
    <property type="term" value="F:DNA-directed RNA polymerase activity"/>
    <property type="evidence" value="ECO:0007669"/>
    <property type="project" value="UniProtKB-UniRule"/>
</dbReference>
<evidence type="ECO:0000256" key="5">
    <source>
        <dbReference type="HAMAP-Rule" id="MF_00261"/>
    </source>
</evidence>